<dbReference type="PROSITE" id="PS50222">
    <property type="entry name" value="EF_HAND_2"/>
    <property type="match status" value="1"/>
</dbReference>
<evidence type="ECO:0000259" key="3">
    <source>
        <dbReference type="PROSITE" id="PS50222"/>
    </source>
</evidence>
<dbReference type="InterPro" id="IPR002048">
    <property type="entry name" value="EF_hand_dom"/>
</dbReference>
<evidence type="ECO:0000256" key="1">
    <source>
        <dbReference type="SAM" id="MobiDB-lite"/>
    </source>
</evidence>
<feature type="signal peptide" evidence="2">
    <location>
        <begin position="1"/>
        <end position="23"/>
    </location>
</feature>
<dbReference type="Pfam" id="PF00036">
    <property type="entry name" value="EF-hand_1"/>
    <property type="match status" value="1"/>
</dbReference>
<dbReference type="Proteomes" id="UP000676776">
    <property type="component" value="Unassembled WGS sequence"/>
</dbReference>
<proteinExistence type="predicted"/>
<feature type="compositionally biased region" description="Basic residues" evidence="1">
    <location>
        <begin position="90"/>
        <end position="107"/>
    </location>
</feature>
<feature type="domain" description="EF-hand" evidence="3">
    <location>
        <begin position="62"/>
        <end position="97"/>
    </location>
</feature>
<sequence>MISKTVKVSCIVVALLGSFLAEAQQERKRRPNPKTILAKMDTDENGLVSLDEFKAAPMNEDFKIEVVEKRFKKMDEDESGEVDLEELKKAMKHMKRRGRSHQGPKDH</sequence>
<evidence type="ECO:0000313" key="4">
    <source>
        <dbReference type="EMBL" id="MBO3117710.1"/>
    </source>
</evidence>
<dbReference type="Pfam" id="PF13202">
    <property type="entry name" value="EF-hand_5"/>
    <property type="match status" value="1"/>
</dbReference>
<keyword evidence="5" id="KW-1185">Reference proteome</keyword>
<feature type="chain" id="PRO_5045643426" evidence="2">
    <location>
        <begin position="24"/>
        <end position="107"/>
    </location>
</feature>
<protein>
    <submittedName>
        <fullName evidence="4">EF-hand domain-containing protein</fullName>
    </submittedName>
</protein>
<evidence type="ECO:0000256" key="2">
    <source>
        <dbReference type="SAM" id="SignalP"/>
    </source>
</evidence>
<dbReference type="Gene3D" id="1.10.238.10">
    <property type="entry name" value="EF-hand"/>
    <property type="match status" value="1"/>
</dbReference>
<reference evidence="4 5" key="1">
    <citation type="submission" date="2021-03" db="EMBL/GenBank/DDBJ databases">
        <title>Winogradskyella sp. nov., isolated from costal sediment.</title>
        <authorList>
            <person name="Gao C."/>
        </authorList>
    </citation>
    <scope>NUCLEOTIDE SEQUENCE [LARGE SCALE GENOMIC DNA]</scope>
    <source>
        <strain evidence="4 5">DF17</strain>
    </source>
</reference>
<evidence type="ECO:0000313" key="5">
    <source>
        <dbReference type="Proteomes" id="UP000676776"/>
    </source>
</evidence>
<name>A0ABS3T4N5_9FLAO</name>
<gene>
    <name evidence="4" type="ORF">J4050_13215</name>
</gene>
<comment type="caution">
    <text evidence="4">The sequence shown here is derived from an EMBL/GenBank/DDBJ whole genome shotgun (WGS) entry which is preliminary data.</text>
</comment>
<dbReference type="EMBL" id="JAGEVF010000011">
    <property type="protein sequence ID" value="MBO3117710.1"/>
    <property type="molecule type" value="Genomic_DNA"/>
</dbReference>
<dbReference type="CDD" id="cd00051">
    <property type="entry name" value="EFh"/>
    <property type="match status" value="1"/>
</dbReference>
<feature type="region of interest" description="Disordered" evidence="1">
    <location>
        <begin position="75"/>
        <end position="107"/>
    </location>
</feature>
<dbReference type="SMART" id="SM00054">
    <property type="entry name" value="EFh"/>
    <property type="match status" value="2"/>
</dbReference>
<dbReference type="RefSeq" id="WP_208155063.1">
    <property type="nucleotide sequence ID" value="NZ_JAGEVF010000011.1"/>
</dbReference>
<dbReference type="InterPro" id="IPR018247">
    <property type="entry name" value="EF_Hand_1_Ca_BS"/>
</dbReference>
<dbReference type="InterPro" id="IPR011992">
    <property type="entry name" value="EF-hand-dom_pair"/>
</dbReference>
<keyword evidence="2" id="KW-0732">Signal</keyword>
<accession>A0ABS3T4N5</accession>
<dbReference type="SUPFAM" id="SSF47473">
    <property type="entry name" value="EF-hand"/>
    <property type="match status" value="1"/>
</dbReference>
<organism evidence="4 5">
    <name type="scientific">Winogradskyella pelagia</name>
    <dbReference type="NCBI Taxonomy" id="2819984"/>
    <lineage>
        <taxon>Bacteria</taxon>
        <taxon>Pseudomonadati</taxon>
        <taxon>Bacteroidota</taxon>
        <taxon>Flavobacteriia</taxon>
        <taxon>Flavobacteriales</taxon>
        <taxon>Flavobacteriaceae</taxon>
        <taxon>Winogradskyella</taxon>
    </lineage>
</organism>
<dbReference type="PROSITE" id="PS00018">
    <property type="entry name" value="EF_HAND_1"/>
    <property type="match status" value="1"/>
</dbReference>